<proteinExistence type="predicted"/>
<evidence type="ECO:0000313" key="3">
    <source>
        <dbReference type="Proteomes" id="UP000242180"/>
    </source>
</evidence>
<dbReference type="Proteomes" id="UP000242180">
    <property type="component" value="Unassembled WGS sequence"/>
</dbReference>
<dbReference type="EMBL" id="MCGN01000001">
    <property type="protein sequence ID" value="ORZ02806.1"/>
    <property type="molecule type" value="Genomic_DNA"/>
</dbReference>
<comment type="caution">
    <text evidence="2">The sequence shown here is derived from an EMBL/GenBank/DDBJ whole genome shotgun (WGS) entry which is preliminary data.</text>
</comment>
<feature type="compositionally biased region" description="Low complexity" evidence="1">
    <location>
        <begin position="91"/>
        <end position="108"/>
    </location>
</feature>
<dbReference type="InParanoid" id="A0A1X2HTA6"/>
<name>A0A1X2HTA6_SYNRA</name>
<reference evidence="2 3" key="1">
    <citation type="submission" date="2016-07" db="EMBL/GenBank/DDBJ databases">
        <title>Pervasive Adenine N6-methylation of Active Genes in Fungi.</title>
        <authorList>
            <consortium name="DOE Joint Genome Institute"/>
            <person name="Mondo S.J."/>
            <person name="Dannebaum R.O."/>
            <person name="Kuo R.C."/>
            <person name="Labutti K."/>
            <person name="Haridas S."/>
            <person name="Kuo A."/>
            <person name="Salamov A."/>
            <person name="Ahrendt S.R."/>
            <person name="Lipzen A."/>
            <person name="Sullivan W."/>
            <person name="Andreopoulos W.B."/>
            <person name="Clum A."/>
            <person name="Lindquist E."/>
            <person name="Daum C."/>
            <person name="Ramamoorthy G.K."/>
            <person name="Gryganskyi A."/>
            <person name="Culley D."/>
            <person name="Magnuson J.K."/>
            <person name="James T.Y."/>
            <person name="O'Malley M.A."/>
            <person name="Stajich J.E."/>
            <person name="Spatafora J.W."/>
            <person name="Visel A."/>
            <person name="Grigoriev I.V."/>
        </authorList>
    </citation>
    <scope>NUCLEOTIDE SEQUENCE [LARGE SCALE GENOMIC DNA]</scope>
    <source>
        <strain evidence="2 3">NRRL 2496</strain>
    </source>
</reference>
<protein>
    <submittedName>
        <fullName evidence="2">Uncharacterized protein</fullName>
    </submittedName>
</protein>
<gene>
    <name evidence="2" type="ORF">BCR43DRAFT_482203</name>
</gene>
<keyword evidence="3" id="KW-1185">Reference proteome</keyword>
<evidence type="ECO:0000256" key="1">
    <source>
        <dbReference type="SAM" id="MobiDB-lite"/>
    </source>
</evidence>
<organism evidence="2 3">
    <name type="scientific">Syncephalastrum racemosum</name>
    <name type="common">Filamentous fungus</name>
    <dbReference type="NCBI Taxonomy" id="13706"/>
    <lineage>
        <taxon>Eukaryota</taxon>
        <taxon>Fungi</taxon>
        <taxon>Fungi incertae sedis</taxon>
        <taxon>Mucoromycota</taxon>
        <taxon>Mucoromycotina</taxon>
        <taxon>Mucoromycetes</taxon>
        <taxon>Mucorales</taxon>
        <taxon>Syncephalastraceae</taxon>
        <taxon>Syncephalastrum</taxon>
    </lineage>
</organism>
<dbReference type="OrthoDB" id="5573882at2759"/>
<accession>A0A1X2HTA6</accession>
<evidence type="ECO:0000313" key="2">
    <source>
        <dbReference type="EMBL" id="ORZ02806.1"/>
    </source>
</evidence>
<feature type="region of interest" description="Disordered" evidence="1">
    <location>
        <begin position="84"/>
        <end position="110"/>
    </location>
</feature>
<dbReference type="AlphaFoldDB" id="A0A1X2HTA6"/>
<sequence length="214" mass="23606">MTLLEQLYSLVIWPAKKEKRSTGTTTNSNAATAATTTTIQPITATACMTAKGFLPVATPSQPHLIPVQVTVPIPIASATMFQQPAQDECPSLSSSTDSSSSTDTSSLSNPVQAEDDDLVQYQQDFDSIAALTGMLCEYLQRHEPELERFHCPQEPLWKRPRDVRANPAHLRMIVAELNMMRANKIVCPLRTRSCLAKRNDEFSPHQASPLRNAL</sequence>